<dbReference type="GO" id="GO:1904680">
    <property type="term" value="F:peptide transmembrane transporter activity"/>
    <property type="evidence" value="ECO:0007669"/>
    <property type="project" value="TreeGrafter"/>
</dbReference>
<reference evidence="4 5" key="1">
    <citation type="submission" date="2016-10" db="EMBL/GenBank/DDBJ databases">
        <authorList>
            <person name="de Groot N.N."/>
        </authorList>
    </citation>
    <scope>NUCLEOTIDE SEQUENCE [LARGE SCALE GENOMIC DNA]</scope>
    <source>
        <strain evidence="4 5">CPCC 202808</strain>
    </source>
</reference>
<accession>A0A1I2U8N5</accession>
<keyword evidence="6" id="KW-1185">Reference proteome</keyword>
<dbReference type="PANTHER" id="PTHR30290">
    <property type="entry name" value="PERIPLASMIC BINDING COMPONENT OF ABC TRANSPORTER"/>
    <property type="match status" value="1"/>
</dbReference>
<dbReference type="SUPFAM" id="SSF53850">
    <property type="entry name" value="Periplasmic binding protein-like II"/>
    <property type="match status" value="1"/>
</dbReference>
<sequence length="576" mass="61528">MRHVPPLLTRAAAVGVALATLTVAAACGSGGGDDNTGGSASGGKFDPAKCQGGTLSVLNQKDITHLDPARLYTSGGGNIPSLLFRTLTTRNRAGGAEGAKVVPDLATNTGVASDDAKTWTYTLRDNLKFSDGTPITSKDVKYGIERSFAPELPGGAPYLSDWLEGAAKYQGVYKDPAGLKAIETPDDKTIVFHLRKPEGDFPFLATATQFAPVPKAKDTGVKYENKPVSSGPYQVESYQKNKKLVLTRNPHWSRSVDKNRLACPDRVEVTSGLDAAVINQRIFTGAGKDANAVTTDTDLGPSELARLGNDPELDKRVAKGHFPFLYYVAFNVKVKPFDDPLVRQAISYAVSRTSVINAVGGTALADPATTFLPAQKSMGFQKYDYFPAGKAGDPAKAKQLLAQAGHPNGLTVPLTYASDSKDGTGPGAATAIQDALKKAGITVKPQGLESDAFYEQTGDPTKEPGMMLFGWGADWPSGFPFLQPIFDGRQIQQQGNYNLAQFDDPKVNAEFDAIAKITDPAQAAKRYGQLDAQLGKQALTVPLYTTKDLVMYGKNVRNAFVSDWTGKYDVTMLSVK</sequence>
<dbReference type="PIRSF" id="PIRSF002741">
    <property type="entry name" value="MppA"/>
    <property type="match status" value="1"/>
</dbReference>
<organism evidence="4 5">
    <name type="scientific">Actinopolymorpha cephalotaxi</name>
    <dbReference type="NCBI Taxonomy" id="504797"/>
    <lineage>
        <taxon>Bacteria</taxon>
        <taxon>Bacillati</taxon>
        <taxon>Actinomycetota</taxon>
        <taxon>Actinomycetes</taxon>
        <taxon>Propionibacteriales</taxon>
        <taxon>Actinopolymorphaceae</taxon>
        <taxon>Actinopolymorpha</taxon>
    </lineage>
</organism>
<feature type="signal peptide" evidence="1">
    <location>
        <begin position="1"/>
        <end position="25"/>
    </location>
</feature>
<evidence type="ECO:0000313" key="6">
    <source>
        <dbReference type="Proteomes" id="UP000533017"/>
    </source>
</evidence>
<evidence type="ECO:0000313" key="3">
    <source>
        <dbReference type="EMBL" id="NYH86486.1"/>
    </source>
</evidence>
<dbReference type="CDD" id="cd08506">
    <property type="entry name" value="PBP2_clavulanate_OppA2"/>
    <property type="match status" value="1"/>
</dbReference>
<keyword evidence="1" id="KW-0732">Signal</keyword>
<proteinExistence type="predicted"/>
<gene>
    <name evidence="3" type="ORF">FHR37_005337</name>
    <name evidence="4" type="ORF">SAMN05421678_10867</name>
</gene>
<dbReference type="Proteomes" id="UP000199052">
    <property type="component" value="Unassembled WGS sequence"/>
</dbReference>
<feature type="chain" id="PRO_5039017034" evidence="1">
    <location>
        <begin position="26"/>
        <end position="576"/>
    </location>
</feature>
<dbReference type="Pfam" id="PF00496">
    <property type="entry name" value="SBP_bac_5"/>
    <property type="match status" value="1"/>
</dbReference>
<dbReference type="PROSITE" id="PS51257">
    <property type="entry name" value="PROKAR_LIPOPROTEIN"/>
    <property type="match status" value="1"/>
</dbReference>
<dbReference type="InterPro" id="IPR039424">
    <property type="entry name" value="SBP_5"/>
</dbReference>
<dbReference type="OrthoDB" id="9796817at2"/>
<evidence type="ECO:0000259" key="2">
    <source>
        <dbReference type="Pfam" id="PF00496"/>
    </source>
</evidence>
<dbReference type="GO" id="GO:0015833">
    <property type="term" value="P:peptide transport"/>
    <property type="evidence" value="ECO:0007669"/>
    <property type="project" value="TreeGrafter"/>
</dbReference>
<dbReference type="Proteomes" id="UP000533017">
    <property type="component" value="Unassembled WGS sequence"/>
</dbReference>
<reference evidence="3 6" key="2">
    <citation type="submission" date="2020-07" db="EMBL/GenBank/DDBJ databases">
        <title>Sequencing the genomes of 1000 actinobacteria strains.</title>
        <authorList>
            <person name="Klenk H.-P."/>
        </authorList>
    </citation>
    <scope>NUCLEOTIDE SEQUENCE [LARGE SCALE GENOMIC DNA]</scope>
    <source>
        <strain evidence="3 6">DSM 45117</strain>
    </source>
</reference>
<dbReference type="InterPro" id="IPR000914">
    <property type="entry name" value="SBP_5_dom"/>
</dbReference>
<dbReference type="InterPro" id="IPR030678">
    <property type="entry name" value="Peptide/Ni-bd"/>
</dbReference>
<dbReference type="GO" id="GO:0043190">
    <property type="term" value="C:ATP-binding cassette (ABC) transporter complex"/>
    <property type="evidence" value="ECO:0007669"/>
    <property type="project" value="InterPro"/>
</dbReference>
<protein>
    <submittedName>
        <fullName evidence="4">Peptide/nickel transport system substrate-binding protein</fullName>
    </submittedName>
</protein>
<dbReference type="RefSeq" id="WP_092883886.1">
    <property type="nucleotide sequence ID" value="NZ_FOOI01000008.1"/>
</dbReference>
<dbReference type="STRING" id="504797.SAMN05421678_10867"/>
<dbReference type="Gene3D" id="3.10.105.10">
    <property type="entry name" value="Dipeptide-binding Protein, Domain 3"/>
    <property type="match status" value="1"/>
</dbReference>
<dbReference type="PANTHER" id="PTHR30290:SF83">
    <property type="entry name" value="ABC TRANSPORTER SUBSTRATE-BINDING PROTEIN"/>
    <property type="match status" value="1"/>
</dbReference>
<evidence type="ECO:0000256" key="1">
    <source>
        <dbReference type="SAM" id="SignalP"/>
    </source>
</evidence>
<evidence type="ECO:0000313" key="5">
    <source>
        <dbReference type="Proteomes" id="UP000199052"/>
    </source>
</evidence>
<dbReference type="EMBL" id="FOOI01000008">
    <property type="protein sequence ID" value="SFG73448.1"/>
    <property type="molecule type" value="Genomic_DNA"/>
</dbReference>
<dbReference type="AlphaFoldDB" id="A0A1I2U8N5"/>
<dbReference type="Gene3D" id="3.40.190.10">
    <property type="entry name" value="Periplasmic binding protein-like II"/>
    <property type="match status" value="1"/>
</dbReference>
<name>A0A1I2U8N5_9ACTN</name>
<feature type="domain" description="Solute-binding protein family 5" evidence="2">
    <location>
        <begin position="100"/>
        <end position="491"/>
    </location>
</feature>
<dbReference type="EMBL" id="JACBZA010000001">
    <property type="protein sequence ID" value="NYH86486.1"/>
    <property type="molecule type" value="Genomic_DNA"/>
</dbReference>
<evidence type="ECO:0000313" key="4">
    <source>
        <dbReference type="EMBL" id="SFG73448.1"/>
    </source>
</evidence>
<dbReference type="GO" id="GO:0042597">
    <property type="term" value="C:periplasmic space"/>
    <property type="evidence" value="ECO:0007669"/>
    <property type="project" value="UniProtKB-ARBA"/>
</dbReference>